<reference evidence="2 3" key="1">
    <citation type="journal article" date="2019" name="Emerg. Microbes Infect.">
        <title>Comprehensive subspecies identification of 175 nontuberculous mycobacteria species based on 7547 genomic profiles.</title>
        <authorList>
            <person name="Matsumoto Y."/>
            <person name="Kinjo T."/>
            <person name="Motooka D."/>
            <person name="Nabeya D."/>
            <person name="Jung N."/>
            <person name="Uechi K."/>
            <person name="Horii T."/>
            <person name="Iida T."/>
            <person name="Fujita J."/>
            <person name="Nakamura S."/>
        </authorList>
    </citation>
    <scope>NUCLEOTIDE SEQUENCE [LARGE SCALE GENOMIC DNA]</scope>
    <source>
        <strain evidence="2 3">JCM 17899</strain>
    </source>
</reference>
<evidence type="ECO:0000259" key="1">
    <source>
        <dbReference type="PROSITE" id="PS50801"/>
    </source>
</evidence>
<dbReference type="PROSITE" id="PS50801">
    <property type="entry name" value="STAS"/>
    <property type="match status" value="1"/>
</dbReference>
<dbReference type="InterPro" id="IPR036513">
    <property type="entry name" value="STAS_dom_sf"/>
</dbReference>
<dbReference type="EMBL" id="AP022588">
    <property type="protein sequence ID" value="BBY26524.1"/>
    <property type="molecule type" value="Genomic_DNA"/>
</dbReference>
<dbReference type="GO" id="GO:0043856">
    <property type="term" value="F:anti-sigma factor antagonist activity"/>
    <property type="evidence" value="ECO:0007669"/>
    <property type="project" value="TreeGrafter"/>
</dbReference>
<sequence>MNFGRWWQGSALGDWHGSPAPTRGGPINGFTTTETWHGRVVVVSASGSIDTESAPRLYGAAAVAVQKKPTGFVFDFTDVDLLASAGMQVLVTTMRMLGPTVGYAVVADGPGTSQPLSVAGIDDLVDVVTSLDEALRRVGAA</sequence>
<accession>A0A7I7QJS9</accession>
<protein>
    <recommendedName>
        <fullName evidence="1">STAS domain-containing protein</fullName>
    </recommendedName>
</protein>
<dbReference type="AlphaFoldDB" id="A0A7I7QJS9"/>
<dbReference type="Proteomes" id="UP000467193">
    <property type="component" value="Chromosome"/>
</dbReference>
<dbReference type="KEGG" id="msei:MSEDJ_06200"/>
<dbReference type="SUPFAM" id="SSF52091">
    <property type="entry name" value="SpoIIaa-like"/>
    <property type="match status" value="1"/>
</dbReference>
<dbReference type="InterPro" id="IPR002645">
    <property type="entry name" value="STAS_dom"/>
</dbReference>
<keyword evidence="3" id="KW-1185">Reference proteome</keyword>
<evidence type="ECO:0000313" key="2">
    <source>
        <dbReference type="EMBL" id="BBY26524.1"/>
    </source>
</evidence>
<feature type="domain" description="STAS" evidence="1">
    <location>
        <begin position="40"/>
        <end position="138"/>
    </location>
</feature>
<dbReference type="PANTHER" id="PTHR33495">
    <property type="entry name" value="ANTI-SIGMA FACTOR ANTAGONIST TM_1081-RELATED-RELATED"/>
    <property type="match status" value="1"/>
</dbReference>
<proteinExistence type="predicted"/>
<dbReference type="PANTHER" id="PTHR33495:SF13">
    <property type="entry name" value="ANTI-SIGMA-F FACTOR ANTAGONIST RSFB"/>
    <property type="match status" value="1"/>
</dbReference>
<name>A0A7I7QJS9_9MYCO</name>
<evidence type="ECO:0000313" key="3">
    <source>
        <dbReference type="Proteomes" id="UP000467193"/>
    </source>
</evidence>
<dbReference type="Gene3D" id="3.30.750.24">
    <property type="entry name" value="STAS domain"/>
    <property type="match status" value="1"/>
</dbReference>
<organism evidence="2 3">
    <name type="scientific">Mycolicibacterium sediminis</name>
    <dbReference type="NCBI Taxonomy" id="1286180"/>
    <lineage>
        <taxon>Bacteria</taxon>
        <taxon>Bacillati</taxon>
        <taxon>Actinomycetota</taxon>
        <taxon>Actinomycetes</taxon>
        <taxon>Mycobacteriales</taxon>
        <taxon>Mycobacteriaceae</taxon>
        <taxon>Mycolicibacterium</taxon>
    </lineage>
</organism>
<gene>
    <name evidence="2" type="ORF">MSEDJ_06200</name>
</gene>
<dbReference type="Pfam" id="PF01740">
    <property type="entry name" value="STAS"/>
    <property type="match status" value="1"/>
</dbReference>
<dbReference type="CDD" id="cd07043">
    <property type="entry name" value="STAS_anti-anti-sigma_factors"/>
    <property type="match status" value="1"/>
</dbReference>